<dbReference type="Proteomes" id="UP001391051">
    <property type="component" value="Unassembled WGS sequence"/>
</dbReference>
<keyword evidence="2" id="KW-1185">Reference proteome</keyword>
<protein>
    <submittedName>
        <fullName evidence="1">Uncharacterized protein</fullName>
    </submittedName>
</protein>
<evidence type="ECO:0000313" key="1">
    <source>
        <dbReference type="EMBL" id="KAK7942683.1"/>
    </source>
</evidence>
<reference evidence="1 2" key="1">
    <citation type="submission" date="2023-01" db="EMBL/GenBank/DDBJ databases">
        <title>Analysis of 21 Apiospora genomes using comparative genomics revels a genus with tremendous synthesis potential of carbohydrate active enzymes and secondary metabolites.</title>
        <authorList>
            <person name="Sorensen T."/>
        </authorList>
    </citation>
    <scope>NUCLEOTIDE SEQUENCE [LARGE SCALE GENOMIC DNA]</scope>
    <source>
        <strain evidence="1 2">CBS 24483</strain>
    </source>
</reference>
<dbReference type="RefSeq" id="XP_066694714.1">
    <property type="nucleotide sequence ID" value="XM_066848018.1"/>
</dbReference>
<proteinExistence type="predicted"/>
<evidence type="ECO:0000313" key="2">
    <source>
        <dbReference type="Proteomes" id="UP001391051"/>
    </source>
</evidence>
<accession>A0ABR1PY76</accession>
<sequence>MLTAYIGFLKALPTSGPVHSLFEEALVYANRAEKESPEDAIACVDELHDVALRRNHFSVDSSPMARLAVSYGLCEFVTECIKASLDGFQDVSKLLGYALESSRSTNTDQIDVTDMVQMLMDRNQGISSSAWVHHIYDLALMISQAKLNLDMATRHRRILELVLPHVEDVNALRMQSVCWGPLPIALVSYQANLPQKKMVSTCVDLVKAILAHGGNPNAPYLGSTVWAAFSDALRSGCRRRVSVFSGSVQYTGKGIPTDVLAKLVEAFVEAGADPNIQGSLKEKDLESVFPRRVASRILETMGHQAKLKGKSLSAGWTSWITSWVWGK</sequence>
<dbReference type="EMBL" id="JAQQWE010000008">
    <property type="protein sequence ID" value="KAK7942683.1"/>
    <property type="molecule type" value="Genomic_DNA"/>
</dbReference>
<gene>
    <name evidence="1" type="ORF">PG986_011796</name>
</gene>
<organism evidence="1 2">
    <name type="scientific">Apiospora aurea</name>
    <dbReference type="NCBI Taxonomy" id="335848"/>
    <lineage>
        <taxon>Eukaryota</taxon>
        <taxon>Fungi</taxon>
        <taxon>Dikarya</taxon>
        <taxon>Ascomycota</taxon>
        <taxon>Pezizomycotina</taxon>
        <taxon>Sordariomycetes</taxon>
        <taxon>Xylariomycetidae</taxon>
        <taxon>Amphisphaeriales</taxon>
        <taxon>Apiosporaceae</taxon>
        <taxon>Apiospora</taxon>
    </lineage>
</organism>
<comment type="caution">
    <text evidence="1">The sequence shown here is derived from an EMBL/GenBank/DDBJ whole genome shotgun (WGS) entry which is preliminary data.</text>
</comment>
<dbReference type="GeneID" id="92081080"/>
<name>A0ABR1PY76_9PEZI</name>